<feature type="compositionally biased region" description="Basic residues" evidence="1">
    <location>
        <begin position="19"/>
        <end position="37"/>
    </location>
</feature>
<feature type="region of interest" description="Disordered" evidence="1">
    <location>
        <begin position="241"/>
        <end position="266"/>
    </location>
</feature>
<dbReference type="PANTHER" id="PTHR37318:SF1">
    <property type="entry name" value="BSL7504 PROTEIN"/>
    <property type="match status" value="1"/>
</dbReference>
<feature type="region of interest" description="Disordered" evidence="1">
    <location>
        <begin position="1"/>
        <end position="105"/>
    </location>
</feature>
<feature type="compositionally biased region" description="Low complexity" evidence="1">
    <location>
        <begin position="61"/>
        <end position="73"/>
    </location>
</feature>
<dbReference type="SUPFAM" id="SSF53474">
    <property type="entry name" value="alpha/beta-Hydrolases"/>
    <property type="match status" value="1"/>
</dbReference>
<dbReference type="KEGG" id="cceu:CBR64_05990"/>
<evidence type="ECO:0000313" key="4">
    <source>
        <dbReference type="EMBL" id="ARU51106.1"/>
    </source>
</evidence>
<evidence type="ECO:0000256" key="1">
    <source>
        <dbReference type="SAM" id="MobiDB-lite"/>
    </source>
</evidence>
<feature type="compositionally biased region" description="Low complexity" evidence="1">
    <location>
        <begin position="81"/>
        <end position="92"/>
    </location>
</feature>
<organism evidence="4 5">
    <name type="scientific">Cellulosimicrobium cellulans</name>
    <name type="common">Arthrobacter luteus</name>
    <dbReference type="NCBI Taxonomy" id="1710"/>
    <lineage>
        <taxon>Bacteria</taxon>
        <taxon>Bacillati</taxon>
        <taxon>Actinomycetota</taxon>
        <taxon>Actinomycetes</taxon>
        <taxon>Micrococcales</taxon>
        <taxon>Promicromonosporaceae</taxon>
        <taxon>Cellulosimicrobium</taxon>
    </lineage>
</organism>
<evidence type="ECO:0000259" key="3">
    <source>
        <dbReference type="Pfam" id="PF13601"/>
    </source>
</evidence>
<dbReference type="SUPFAM" id="SSF46785">
    <property type="entry name" value="Winged helix' DNA-binding domain"/>
    <property type="match status" value="1"/>
</dbReference>
<dbReference type="AlphaFoldDB" id="A0A1Y0HUB4"/>
<dbReference type="PANTHER" id="PTHR37318">
    <property type="entry name" value="BSL7504 PROTEIN"/>
    <property type="match status" value="1"/>
</dbReference>
<reference evidence="4 5" key="1">
    <citation type="submission" date="2017-05" db="EMBL/GenBank/DDBJ databases">
        <authorList>
            <person name="Song R."/>
            <person name="Chenine A.L."/>
            <person name="Ruprecht R.M."/>
        </authorList>
    </citation>
    <scope>NUCLEOTIDE SEQUENCE [LARGE SCALE GENOMIC DNA]</scope>
    <source>
        <strain evidence="4 5">PSBB019</strain>
    </source>
</reference>
<evidence type="ECO:0000313" key="5">
    <source>
        <dbReference type="Proteomes" id="UP000196228"/>
    </source>
</evidence>
<dbReference type="Pfam" id="PF00561">
    <property type="entry name" value="Abhydrolase_1"/>
    <property type="match status" value="1"/>
</dbReference>
<feature type="domain" description="AB hydrolase-1" evidence="2">
    <location>
        <begin position="314"/>
        <end position="399"/>
    </location>
</feature>
<feature type="domain" description="Winged helix DNA-binding" evidence="3">
    <location>
        <begin position="133"/>
        <end position="210"/>
    </location>
</feature>
<dbReference type="InterPro" id="IPR036388">
    <property type="entry name" value="WH-like_DNA-bd_sf"/>
</dbReference>
<gene>
    <name evidence="4" type="ORF">CBR64_05990</name>
</gene>
<dbReference type="Gene3D" id="3.40.50.1820">
    <property type="entry name" value="alpha/beta hydrolase"/>
    <property type="match status" value="1"/>
</dbReference>
<protein>
    <recommendedName>
        <fullName evidence="6">Alpha/beta fold hydrolase</fullName>
    </recommendedName>
</protein>
<dbReference type="InterPro" id="IPR036390">
    <property type="entry name" value="WH_DNA-bd_sf"/>
</dbReference>
<dbReference type="Gene3D" id="1.10.10.10">
    <property type="entry name" value="Winged helix-like DNA-binding domain superfamily/Winged helix DNA-binding domain"/>
    <property type="match status" value="1"/>
</dbReference>
<dbReference type="Proteomes" id="UP000196228">
    <property type="component" value="Chromosome"/>
</dbReference>
<name>A0A1Y0HUB4_CELCE</name>
<dbReference type="InterPro" id="IPR029058">
    <property type="entry name" value="AB_hydrolase_fold"/>
</dbReference>
<feature type="compositionally biased region" description="Low complexity" evidence="1">
    <location>
        <begin position="1"/>
        <end position="18"/>
    </location>
</feature>
<accession>A0A1Y0HUB4</accession>
<evidence type="ECO:0008006" key="6">
    <source>
        <dbReference type="Google" id="ProtNLM"/>
    </source>
</evidence>
<evidence type="ECO:0000259" key="2">
    <source>
        <dbReference type="Pfam" id="PF00561"/>
    </source>
</evidence>
<sequence length="555" mass="58560">MRAGRLPGAGRGALPRGGLRARRWTRGPRLARPRRLARGTGARAHGRRPARGSGYARQPRRVPGPGAVRAGARGPRRGVARPRGTGPRAGATGEDRGSCRARRLSVSDDPRIHADDEGLHPLAHIDETVHQRVRLGILAVLADTDDADFSHLRRTLGLTDGNLGRHLEVLVRHDYVSVSTTGAGRRRRTWVGITRRGRSALEIEVQLLRVLLAGRAGRRRPTSAVAARVATGPERRVAAADEFSARSSSECTGAPVDGRGHDDTEDAMSERKTYTLDVPGAVVAYDVWTPETAGDRRPVVVMGSPMAASGFEQLAGLLDDRVVVTYDPRGTERSTLAPDGEVSVEAHADDLHAVVTAVGLGPVDVFGSSGGGVVGLSWVERYPGDVRTFVSHEPPITPLLEDAALATTVQADIVETYGREGFGPAMAKFVALVSHVGPLPADYLGRPAPDPAMFGFPTADDGSRDDLLLGKNLATMPSWAPDGAVLRASGTRVVPAVSAQGEGTLAWRGGAALAALLGVDAVTFPGDHGGFMVSEWSPHNDPAAFAAALREVLDA</sequence>
<dbReference type="EMBL" id="CP021383">
    <property type="protein sequence ID" value="ARU51106.1"/>
    <property type="molecule type" value="Genomic_DNA"/>
</dbReference>
<dbReference type="Pfam" id="PF13601">
    <property type="entry name" value="HTH_34"/>
    <property type="match status" value="1"/>
</dbReference>
<dbReference type="InterPro" id="IPR000073">
    <property type="entry name" value="AB_hydrolase_1"/>
</dbReference>
<proteinExistence type="predicted"/>
<dbReference type="GO" id="GO:0003824">
    <property type="term" value="F:catalytic activity"/>
    <property type="evidence" value="ECO:0007669"/>
    <property type="project" value="UniProtKB-ARBA"/>
</dbReference>
<dbReference type="InterPro" id="IPR027395">
    <property type="entry name" value="WH_DNA-bd_dom"/>
</dbReference>